<sequence>MLGVAGRDWLCFLSFSLPVLGLLAAPDPRWRSKCLSNLLPQHELIIPQWRRTENTAREKVRLRGPFLSCEHCTSLLELMS</sequence>
<evidence type="ECO:0000313" key="3">
    <source>
        <dbReference type="Proteomes" id="UP000002280"/>
    </source>
</evidence>
<accession>A0A5F8GNQ9</accession>
<reference evidence="2 3" key="1">
    <citation type="journal article" date="2007" name="Nature">
        <title>Genome of the marsupial Monodelphis domestica reveals innovation in non-coding sequences.</title>
        <authorList>
            <person name="Mikkelsen T.S."/>
            <person name="Wakefield M.J."/>
            <person name="Aken B."/>
            <person name="Amemiya C.T."/>
            <person name="Chang J.L."/>
            <person name="Duke S."/>
            <person name="Garber M."/>
            <person name="Gentles A.J."/>
            <person name="Goodstadt L."/>
            <person name="Heger A."/>
            <person name="Jurka J."/>
            <person name="Kamal M."/>
            <person name="Mauceli E."/>
            <person name="Searle S.M."/>
            <person name="Sharpe T."/>
            <person name="Baker M.L."/>
            <person name="Batzer M.A."/>
            <person name="Benos P.V."/>
            <person name="Belov K."/>
            <person name="Clamp M."/>
            <person name="Cook A."/>
            <person name="Cuff J."/>
            <person name="Das R."/>
            <person name="Davidow L."/>
            <person name="Deakin J.E."/>
            <person name="Fazzari M.J."/>
            <person name="Glass J.L."/>
            <person name="Grabherr M."/>
            <person name="Greally J.M."/>
            <person name="Gu W."/>
            <person name="Hore T.A."/>
            <person name="Huttley G.A."/>
            <person name="Kleber M."/>
            <person name="Jirtle R.L."/>
            <person name="Koina E."/>
            <person name="Lee J.T."/>
            <person name="Mahony S."/>
            <person name="Marra M.A."/>
            <person name="Miller R.D."/>
            <person name="Nicholls R.D."/>
            <person name="Oda M."/>
            <person name="Papenfuss A.T."/>
            <person name="Parra Z.E."/>
            <person name="Pollock D.D."/>
            <person name="Ray D.A."/>
            <person name="Schein J.E."/>
            <person name="Speed T.P."/>
            <person name="Thompson K."/>
            <person name="VandeBerg J.L."/>
            <person name="Wade C.M."/>
            <person name="Walker J.A."/>
            <person name="Waters P.D."/>
            <person name="Webber C."/>
            <person name="Weidman J.R."/>
            <person name="Xie X."/>
            <person name="Zody M.C."/>
            <person name="Baldwin J."/>
            <person name="Abdouelleil A."/>
            <person name="Abdulkadir J."/>
            <person name="Abebe A."/>
            <person name="Abera B."/>
            <person name="Abreu J."/>
            <person name="Acer S.C."/>
            <person name="Aftuck L."/>
            <person name="Alexander A."/>
            <person name="An P."/>
            <person name="Anderson E."/>
            <person name="Anderson S."/>
            <person name="Arachi H."/>
            <person name="Azer M."/>
            <person name="Bachantsang P."/>
            <person name="Barry A."/>
            <person name="Bayul T."/>
            <person name="Berlin A."/>
            <person name="Bessette D."/>
            <person name="Bloom T."/>
            <person name="Bloom T."/>
            <person name="Boguslavskiy L."/>
            <person name="Bonnet C."/>
            <person name="Boukhgalter B."/>
            <person name="Bourzgui I."/>
            <person name="Brown A."/>
            <person name="Cahill P."/>
            <person name="Channer S."/>
            <person name="Cheshatsang Y."/>
            <person name="Chuda L."/>
            <person name="Citroen M."/>
            <person name="Collymore A."/>
            <person name="Cooke P."/>
            <person name="Costello M."/>
            <person name="D'Aco K."/>
            <person name="Daza R."/>
            <person name="De Haan G."/>
            <person name="DeGray S."/>
            <person name="DeMaso C."/>
            <person name="Dhargay N."/>
            <person name="Dooley K."/>
            <person name="Dooley E."/>
            <person name="Doricent M."/>
            <person name="Dorje P."/>
            <person name="Dorjee K."/>
            <person name="Dupes A."/>
            <person name="Elong R."/>
            <person name="Falk J."/>
            <person name="Farina A."/>
            <person name="Faro S."/>
            <person name="Ferguson D."/>
            <person name="Fisher S."/>
            <person name="Foley C.D."/>
            <person name="Franke A."/>
            <person name="Friedrich D."/>
            <person name="Gadbois L."/>
            <person name="Gearin G."/>
            <person name="Gearin C.R."/>
            <person name="Giannoukos G."/>
            <person name="Goode T."/>
            <person name="Graham J."/>
            <person name="Grandbois E."/>
            <person name="Grewal S."/>
            <person name="Gyaltsen K."/>
            <person name="Hafez N."/>
            <person name="Hagos B."/>
            <person name="Hall J."/>
            <person name="Henson C."/>
            <person name="Hollinger A."/>
            <person name="Honan T."/>
            <person name="Huard M.D."/>
            <person name="Hughes L."/>
            <person name="Hurhula B."/>
            <person name="Husby M.E."/>
            <person name="Kamat A."/>
            <person name="Kanga B."/>
            <person name="Kashin S."/>
            <person name="Khazanovich D."/>
            <person name="Kisner P."/>
            <person name="Lance K."/>
            <person name="Lara M."/>
            <person name="Lee W."/>
            <person name="Lennon N."/>
            <person name="Letendre F."/>
            <person name="LeVine R."/>
            <person name="Lipovsky A."/>
            <person name="Liu X."/>
            <person name="Liu J."/>
            <person name="Liu S."/>
            <person name="Lokyitsang T."/>
            <person name="Lokyitsang Y."/>
            <person name="Lubonja R."/>
            <person name="Lui A."/>
            <person name="MacDonald P."/>
            <person name="Magnisalis V."/>
            <person name="Maru K."/>
            <person name="Matthews C."/>
            <person name="McCusker W."/>
            <person name="McDonough S."/>
            <person name="Mehta T."/>
            <person name="Meldrim J."/>
            <person name="Meneus L."/>
            <person name="Mihai O."/>
            <person name="Mihalev A."/>
            <person name="Mihova T."/>
            <person name="Mittelman R."/>
            <person name="Mlenga V."/>
            <person name="Montmayeur A."/>
            <person name="Mulrain L."/>
            <person name="Navidi A."/>
            <person name="Naylor J."/>
            <person name="Negash T."/>
            <person name="Nguyen T."/>
            <person name="Nguyen N."/>
            <person name="Nicol R."/>
            <person name="Norbu C."/>
            <person name="Norbu N."/>
            <person name="Novod N."/>
            <person name="O'Neill B."/>
            <person name="Osman S."/>
            <person name="Markiewicz E."/>
            <person name="Oyono O.L."/>
            <person name="Patti C."/>
            <person name="Phunkhang P."/>
            <person name="Pierre F."/>
            <person name="Priest M."/>
            <person name="Raghuraman S."/>
            <person name="Rege F."/>
            <person name="Reyes R."/>
            <person name="Rise C."/>
            <person name="Rogov P."/>
            <person name="Ross K."/>
            <person name="Ryan E."/>
            <person name="Settipalli S."/>
            <person name="Shea T."/>
            <person name="Sherpa N."/>
            <person name="Shi L."/>
            <person name="Shih D."/>
            <person name="Sparrow T."/>
            <person name="Spaulding J."/>
            <person name="Stalker J."/>
            <person name="Stange-Thomann N."/>
            <person name="Stavropoulos S."/>
            <person name="Stone C."/>
            <person name="Strader C."/>
            <person name="Tesfaye S."/>
            <person name="Thomson T."/>
            <person name="Thoulutsang Y."/>
            <person name="Thoulutsang D."/>
            <person name="Topham K."/>
            <person name="Topping I."/>
            <person name="Tsamla T."/>
            <person name="Vassiliev H."/>
            <person name="Vo A."/>
            <person name="Wangchuk T."/>
            <person name="Wangdi T."/>
            <person name="Weiand M."/>
            <person name="Wilkinson J."/>
            <person name="Wilson A."/>
            <person name="Yadav S."/>
            <person name="Young G."/>
            <person name="Yu Q."/>
            <person name="Zembek L."/>
            <person name="Zhong D."/>
            <person name="Zimmer A."/>
            <person name="Zwirko Z."/>
            <person name="Jaffe D.B."/>
            <person name="Alvarez P."/>
            <person name="Brockman W."/>
            <person name="Butler J."/>
            <person name="Chin C."/>
            <person name="Gnerre S."/>
            <person name="MacCallum I."/>
            <person name="Graves J.A."/>
            <person name="Ponting C.P."/>
            <person name="Breen M."/>
            <person name="Samollow P.B."/>
            <person name="Lander E.S."/>
            <person name="Lindblad-Toh K."/>
        </authorList>
    </citation>
    <scope>NUCLEOTIDE SEQUENCE [LARGE SCALE GENOMIC DNA]</scope>
</reference>
<feature type="signal peptide" evidence="1">
    <location>
        <begin position="1"/>
        <end position="24"/>
    </location>
</feature>
<dbReference type="Ensembl" id="ENSMODT00000060486.1">
    <property type="protein sequence ID" value="ENSMODP00000049323.1"/>
    <property type="gene ID" value="ENSMODG00000044152.1"/>
</dbReference>
<evidence type="ECO:0008006" key="4">
    <source>
        <dbReference type="Google" id="ProtNLM"/>
    </source>
</evidence>
<dbReference type="InParanoid" id="A0A5F8GNQ9"/>
<dbReference type="Bgee" id="ENSMODG00000044152">
    <property type="expression patterns" value="Expressed in extraembryonic membrane and 15 other cell types or tissues"/>
</dbReference>
<organism evidence="2 3">
    <name type="scientific">Monodelphis domestica</name>
    <name type="common">Gray short-tailed opossum</name>
    <dbReference type="NCBI Taxonomy" id="13616"/>
    <lineage>
        <taxon>Eukaryota</taxon>
        <taxon>Metazoa</taxon>
        <taxon>Chordata</taxon>
        <taxon>Craniata</taxon>
        <taxon>Vertebrata</taxon>
        <taxon>Euteleostomi</taxon>
        <taxon>Mammalia</taxon>
        <taxon>Metatheria</taxon>
        <taxon>Didelphimorphia</taxon>
        <taxon>Didelphidae</taxon>
        <taxon>Monodelphis</taxon>
    </lineage>
</organism>
<evidence type="ECO:0000256" key="1">
    <source>
        <dbReference type="SAM" id="SignalP"/>
    </source>
</evidence>
<dbReference type="Proteomes" id="UP000002280">
    <property type="component" value="Chromosome 1"/>
</dbReference>
<reference evidence="2" key="2">
    <citation type="submission" date="2025-08" db="UniProtKB">
        <authorList>
            <consortium name="Ensembl"/>
        </authorList>
    </citation>
    <scope>IDENTIFICATION</scope>
</reference>
<keyword evidence="3" id="KW-1185">Reference proteome</keyword>
<feature type="chain" id="PRO_5023840853" description="Secreted protein" evidence="1">
    <location>
        <begin position="25"/>
        <end position="80"/>
    </location>
</feature>
<evidence type="ECO:0000313" key="2">
    <source>
        <dbReference type="Ensembl" id="ENSMODP00000049323.1"/>
    </source>
</evidence>
<proteinExistence type="predicted"/>
<dbReference type="AlphaFoldDB" id="A0A5F8GNQ9"/>
<keyword evidence="1" id="KW-0732">Signal</keyword>
<reference evidence="2" key="3">
    <citation type="submission" date="2025-09" db="UniProtKB">
        <authorList>
            <consortium name="Ensembl"/>
        </authorList>
    </citation>
    <scope>IDENTIFICATION</scope>
</reference>
<protein>
    <recommendedName>
        <fullName evidence="4">Secreted protein</fullName>
    </recommendedName>
</protein>
<name>A0A5F8GNQ9_MONDO</name>